<organism evidence="15">
    <name type="scientific">uncultured marine bacterium HF10_05C07</name>
    <dbReference type="NCBI Taxonomy" id="415443"/>
    <lineage>
        <taxon>Bacteria</taxon>
        <taxon>environmental samples</taxon>
    </lineage>
</organism>
<dbReference type="PANTHER" id="PTHR30622:SF4">
    <property type="entry name" value="UNDECAPRENYL-DIPHOSPHATASE"/>
    <property type="match status" value="1"/>
</dbReference>
<feature type="transmembrane region" description="Helical" evidence="14">
    <location>
        <begin position="147"/>
        <end position="169"/>
    </location>
</feature>
<feature type="transmembrane region" description="Helical" evidence="14">
    <location>
        <begin position="41"/>
        <end position="59"/>
    </location>
</feature>
<keyword evidence="10 14" id="KW-0046">Antibiotic resistance</keyword>
<evidence type="ECO:0000256" key="6">
    <source>
        <dbReference type="ARBA" id="ARBA00022692"/>
    </source>
</evidence>
<keyword evidence="5 14" id="KW-1003">Cell membrane</keyword>
<evidence type="ECO:0000256" key="1">
    <source>
        <dbReference type="ARBA" id="ARBA00004651"/>
    </source>
</evidence>
<dbReference type="AlphaFoldDB" id="A4GJI5"/>
<evidence type="ECO:0000256" key="13">
    <source>
        <dbReference type="ARBA" id="ARBA00047594"/>
    </source>
</evidence>
<dbReference type="InterPro" id="IPR003824">
    <property type="entry name" value="UppP"/>
</dbReference>
<evidence type="ECO:0000256" key="10">
    <source>
        <dbReference type="ARBA" id="ARBA00023251"/>
    </source>
</evidence>
<comment type="miscellaneous">
    <text evidence="14">Bacitracin is thought to be involved in the inhibition of peptidoglycan synthesis by sequestering undecaprenyl diphosphate, thereby reducing the pool of lipid carrier available.</text>
</comment>
<keyword evidence="6 14" id="KW-0812">Transmembrane</keyword>
<sequence length="254" mass="29089">MDILSIFILSLLQGFTEFLPVSSSAHLILFSELFGNSNQDITVDVFAHFGTLLAVIWYFREELKRVIKTYKFYEINNLGNCLIFSTLPILFVGFISRDFIEASLRTQNVIIFSMIFFGVLLLTFEYFKGKKTLNDLNWKDSIIIGFFQVLALIPGASRSAVVIMGAMYLGFRARDALKVSFLLAVPTLAMIFLGENIILGFRYNINFFELISVTFFSFLTALLTIHFFLNLIDRIGLMPFVIYRFILAGILFFI</sequence>
<evidence type="ECO:0000256" key="7">
    <source>
        <dbReference type="ARBA" id="ARBA00022801"/>
    </source>
</evidence>
<dbReference type="GO" id="GO:0071555">
    <property type="term" value="P:cell wall organization"/>
    <property type="evidence" value="ECO:0007669"/>
    <property type="project" value="UniProtKB-KW"/>
</dbReference>
<comment type="catalytic activity">
    <reaction evidence="13 14">
        <text>di-trans,octa-cis-undecaprenyl diphosphate + H2O = di-trans,octa-cis-undecaprenyl phosphate + phosphate + H(+)</text>
        <dbReference type="Rhea" id="RHEA:28094"/>
        <dbReference type="ChEBI" id="CHEBI:15377"/>
        <dbReference type="ChEBI" id="CHEBI:15378"/>
        <dbReference type="ChEBI" id="CHEBI:43474"/>
        <dbReference type="ChEBI" id="CHEBI:58405"/>
        <dbReference type="ChEBI" id="CHEBI:60392"/>
        <dbReference type="EC" id="3.6.1.27"/>
    </reaction>
</comment>
<evidence type="ECO:0000256" key="8">
    <source>
        <dbReference type="ARBA" id="ARBA00022989"/>
    </source>
</evidence>
<evidence type="ECO:0000256" key="2">
    <source>
        <dbReference type="ARBA" id="ARBA00010621"/>
    </source>
</evidence>
<evidence type="ECO:0000256" key="14">
    <source>
        <dbReference type="HAMAP-Rule" id="MF_01006"/>
    </source>
</evidence>
<feature type="transmembrane region" description="Helical" evidence="14">
    <location>
        <begin position="235"/>
        <end position="253"/>
    </location>
</feature>
<comment type="similarity">
    <text evidence="2 14">Belongs to the UppP family.</text>
</comment>
<feature type="transmembrane region" description="Helical" evidence="14">
    <location>
        <begin position="181"/>
        <end position="201"/>
    </location>
</feature>
<dbReference type="EMBL" id="EF107101">
    <property type="protein sequence ID" value="ABL97280.1"/>
    <property type="molecule type" value="Genomic_DNA"/>
</dbReference>
<dbReference type="GO" id="GO:0009252">
    <property type="term" value="P:peptidoglycan biosynthetic process"/>
    <property type="evidence" value="ECO:0007669"/>
    <property type="project" value="UniProtKB-KW"/>
</dbReference>
<accession>A4GJI5</accession>
<evidence type="ECO:0000256" key="11">
    <source>
        <dbReference type="ARBA" id="ARBA00032707"/>
    </source>
</evidence>
<evidence type="ECO:0000256" key="5">
    <source>
        <dbReference type="ARBA" id="ARBA00022475"/>
    </source>
</evidence>
<evidence type="ECO:0000256" key="9">
    <source>
        <dbReference type="ARBA" id="ARBA00023136"/>
    </source>
</evidence>
<dbReference type="GO" id="GO:0008360">
    <property type="term" value="P:regulation of cell shape"/>
    <property type="evidence" value="ECO:0007669"/>
    <property type="project" value="UniProtKB-KW"/>
</dbReference>
<dbReference type="GO" id="GO:0005886">
    <property type="term" value="C:plasma membrane"/>
    <property type="evidence" value="ECO:0007669"/>
    <property type="project" value="UniProtKB-SubCell"/>
</dbReference>
<comment type="subcellular location">
    <subcellularLocation>
        <location evidence="1 14">Cell membrane</location>
        <topology evidence="1 14">Multi-pass membrane protein</topology>
    </subcellularLocation>
</comment>
<evidence type="ECO:0000313" key="15">
    <source>
        <dbReference type="EMBL" id="ABL97280.1"/>
    </source>
</evidence>
<keyword evidence="8 14" id="KW-1133">Transmembrane helix</keyword>
<evidence type="ECO:0000256" key="3">
    <source>
        <dbReference type="ARBA" id="ARBA00012374"/>
    </source>
</evidence>
<evidence type="ECO:0000256" key="4">
    <source>
        <dbReference type="ARBA" id="ARBA00021581"/>
    </source>
</evidence>
<gene>
    <name evidence="14" type="primary">uppP</name>
    <name evidence="15" type="ORF">ALOHA_HF1005C07.0002</name>
</gene>
<dbReference type="GO" id="GO:0046677">
    <property type="term" value="P:response to antibiotic"/>
    <property type="evidence" value="ECO:0007669"/>
    <property type="project" value="UniProtKB-UniRule"/>
</dbReference>
<dbReference type="HAMAP" id="MF_01006">
    <property type="entry name" value="Undec_diphosphatase"/>
    <property type="match status" value="1"/>
</dbReference>
<keyword evidence="9 14" id="KW-0472">Membrane</keyword>
<protein>
    <recommendedName>
        <fullName evidence="4 14">Undecaprenyl-diphosphatase</fullName>
        <ecNumber evidence="3 14">3.6.1.27</ecNumber>
    </recommendedName>
    <alternativeName>
        <fullName evidence="12 14">Bacitracin resistance protein</fullName>
    </alternativeName>
    <alternativeName>
        <fullName evidence="11 14">Undecaprenyl pyrophosphate phosphatase</fullName>
    </alternativeName>
</protein>
<feature type="transmembrane region" description="Helical" evidence="14">
    <location>
        <begin position="208"/>
        <end position="229"/>
    </location>
</feature>
<dbReference type="EC" id="3.6.1.27" evidence="3 14"/>
<comment type="function">
    <text evidence="14">Catalyzes the dephosphorylation of undecaprenyl diphosphate (UPP). Confers resistance to bacitracin.</text>
</comment>
<keyword evidence="7 14" id="KW-0378">Hydrolase</keyword>
<feature type="transmembrane region" description="Helical" evidence="14">
    <location>
        <begin position="109"/>
        <end position="127"/>
    </location>
</feature>
<proteinExistence type="inferred from homology"/>
<name>A4GJI5_9BACT</name>
<reference evidence="15" key="1">
    <citation type="journal article" date="2007" name="Environ. Microbiol.">
        <title>Proteorhodopsin photosystem gene clusters exhibit co-evolutionary trends and shared ancestry among diverse marine microbial phyla.</title>
        <authorList>
            <person name="McCarren J."/>
            <person name="Delong E.F."/>
        </authorList>
    </citation>
    <scope>NUCLEOTIDE SEQUENCE</scope>
</reference>
<keyword evidence="14" id="KW-0573">Peptidoglycan synthesis</keyword>
<keyword evidence="14" id="KW-0133">Cell shape</keyword>
<evidence type="ECO:0000256" key="12">
    <source>
        <dbReference type="ARBA" id="ARBA00032932"/>
    </source>
</evidence>
<feature type="transmembrane region" description="Helical" evidence="14">
    <location>
        <begin position="80"/>
        <end position="97"/>
    </location>
</feature>
<keyword evidence="14" id="KW-0961">Cell wall biogenesis/degradation</keyword>
<dbReference type="PANTHER" id="PTHR30622">
    <property type="entry name" value="UNDECAPRENYL-DIPHOSPHATASE"/>
    <property type="match status" value="1"/>
</dbReference>
<dbReference type="Pfam" id="PF02673">
    <property type="entry name" value="BacA"/>
    <property type="match status" value="1"/>
</dbReference>
<dbReference type="GO" id="GO:0050380">
    <property type="term" value="F:undecaprenyl-diphosphatase activity"/>
    <property type="evidence" value="ECO:0007669"/>
    <property type="project" value="UniProtKB-UniRule"/>
</dbReference>